<evidence type="ECO:0000256" key="1">
    <source>
        <dbReference type="SAM" id="MobiDB-lite"/>
    </source>
</evidence>
<dbReference type="AlphaFoldDB" id="A0A1A0N4E5"/>
<gene>
    <name evidence="2" type="ORF">A5642_09730</name>
</gene>
<dbReference type="EMBL" id="LZSF01000023">
    <property type="protein sequence ID" value="OBA91908.1"/>
    <property type="molecule type" value="Genomic_DNA"/>
</dbReference>
<dbReference type="Proteomes" id="UP000093962">
    <property type="component" value="Unassembled WGS sequence"/>
</dbReference>
<evidence type="ECO:0000313" key="3">
    <source>
        <dbReference type="Proteomes" id="UP000093962"/>
    </source>
</evidence>
<evidence type="ECO:0000313" key="2">
    <source>
        <dbReference type="EMBL" id="OBA91908.1"/>
    </source>
</evidence>
<comment type="caution">
    <text evidence="2">The sequence shown here is derived from an EMBL/GenBank/DDBJ whole genome shotgun (WGS) entry which is preliminary data.</text>
</comment>
<name>A0A1A0N4E5_MYCMU</name>
<reference evidence="2 3" key="1">
    <citation type="submission" date="2016-06" db="EMBL/GenBank/DDBJ databases">
        <authorList>
            <person name="Kjaerup R.B."/>
            <person name="Dalgaard T.S."/>
            <person name="Juul-Madsen H.R."/>
        </authorList>
    </citation>
    <scope>NUCLEOTIDE SEQUENCE [LARGE SCALE GENOMIC DNA]</scope>
    <source>
        <strain evidence="2 3">1199456.5</strain>
    </source>
</reference>
<organism evidence="2 3">
    <name type="scientific">Mycolicibacterium mucogenicum</name>
    <name type="common">Mycobacterium mucogenicum</name>
    <dbReference type="NCBI Taxonomy" id="56689"/>
    <lineage>
        <taxon>Bacteria</taxon>
        <taxon>Bacillati</taxon>
        <taxon>Actinomycetota</taxon>
        <taxon>Actinomycetes</taxon>
        <taxon>Mycobacteriales</taxon>
        <taxon>Mycobacteriaceae</taxon>
        <taxon>Mycolicibacterium</taxon>
    </lineage>
</organism>
<accession>A0A1A0N4E5</accession>
<sequence length="97" mass="10763">MEQSNGIRDRRRLKNREGKCGADGDITCRPVALQQLAVSAGHSHFTTVCGGYARSPARNDGDVEQQLPMGREFTFIERQIDRPSCKEIVDASLSIQD</sequence>
<dbReference type="RefSeq" id="WP_064857423.1">
    <property type="nucleotide sequence ID" value="NZ_LZSF01000023.1"/>
</dbReference>
<feature type="region of interest" description="Disordered" evidence="1">
    <location>
        <begin position="1"/>
        <end position="20"/>
    </location>
</feature>
<protein>
    <submittedName>
        <fullName evidence="2">Uncharacterized protein</fullName>
    </submittedName>
</protein>
<proteinExistence type="predicted"/>